<name>A0A7J6HNA7_CANSA</name>
<evidence type="ECO:0000313" key="4">
    <source>
        <dbReference type="EMBL" id="KAF4396401.1"/>
    </source>
</evidence>
<keyword evidence="5" id="KW-1185">Reference proteome</keyword>
<feature type="compositionally biased region" description="Basic and acidic residues" evidence="1">
    <location>
        <begin position="260"/>
        <end position="270"/>
    </location>
</feature>
<evidence type="ECO:0000313" key="5">
    <source>
        <dbReference type="Proteomes" id="UP000583929"/>
    </source>
</evidence>
<dbReference type="AlphaFoldDB" id="A0A7J6HNA7"/>
<dbReference type="Proteomes" id="UP000583929">
    <property type="component" value="Unassembled WGS sequence"/>
</dbReference>
<evidence type="ECO:0000256" key="1">
    <source>
        <dbReference type="SAM" id="MobiDB-lite"/>
    </source>
</evidence>
<dbReference type="Pfam" id="PF14111">
    <property type="entry name" value="DUF4283"/>
    <property type="match status" value="1"/>
</dbReference>
<reference evidence="4 5" key="1">
    <citation type="journal article" date="2020" name="bioRxiv">
        <title>Sequence and annotation of 42 cannabis genomes reveals extensive copy number variation in cannabinoid synthesis and pathogen resistance genes.</title>
        <authorList>
            <person name="Mckernan K.J."/>
            <person name="Helbert Y."/>
            <person name="Kane L.T."/>
            <person name="Ebling H."/>
            <person name="Zhang L."/>
            <person name="Liu B."/>
            <person name="Eaton Z."/>
            <person name="Mclaughlin S."/>
            <person name="Kingan S."/>
            <person name="Baybayan P."/>
            <person name="Concepcion G."/>
            <person name="Jordan M."/>
            <person name="Riva A."/>
            <person name="Barbazuk W."/>
            <person name="Harkins T."/>
        </authorList>
    </citation>
    <scope>NUCLEOTIDE SEQUENCE [LARGE SCALE GENOMIC DNA]</scope>
    <source>
        <strain evidence="5">cv. Jamaican Lion 4</strain>
        <tissue evidence="4">Leaf</tissue>
    </source>
</reference>
<evidence type="ECO:0000259" key="2">
    <source>
        <dbReference type="Pfam" id="PF14111"/>
    </source>
</evidence>
<dbReference type="EMBL" id="JAATIQ010000036">
    <property type="protein sequence ID" value="KAF4396401.1"/>
    <property type="molecule type" value="Genomic_DNA"/>
</dbReference>
<comment type="caution">
    <text evidence="4">The sequence shown here is derived from an EMBL/GenBank/DDBJ whole genome shotgun (WGS) entry which is preliminary data.</text>
</comment>
<dbReference type="InterPro" id="IPR040256">
    <property type="entry name" value="At4g02000-like"/>
</dbReference>
<feature type="region of interest" description="Disordered" evidence="1">
    <location>
        <begin position="236"/>
        <end position="288"/>
    </location>
</feature>
<proteinExistence type="predicted"/>
<dbReference type="PANTHER" id="PTHR31286:SF180">
    <property type="entry name" value="OS10G0362600 PROTEIN"/>
    <property type="match status" value="1"/>
</dbReference>
<evidence type="ECO:0000259" key="3">
    <source>
        <dbReference type="Pfam" id="PF14392"/>
    </source>
</evidence>
<dbReference type="PANTHER" id="PTHR31286">
    <property type="entry name" value="GLYCINE-RICH CELL WALL STRUCTURAL PROTEIN 1.8-LIKE"/>
    <property type="match status" value="1"/>
</dbReference>
<gene>
    <name evidence="4" type="ORF">G4B88_019201</name>
</gene>
<dbReference type="InterPro" id="IPR025558">
    <property type="entry name" value="DUF4283"/>
</dbReference>
<sequence length="518" mass="58968">MPNTPDLTMEDLLDRTSNLKVLDEDGWEVNEDRETEVGKSCLMERFYSNKNVNRSLIRTILGRVWGSAEVDWGMKIKRVTTEATFMVFSFKNENDLKRIVNKSPWLLNNGVLLLQRYSKIPTKWEDELTRFPLSESVWILIDQPICPGFLFPCSGGRVWLPFKYERLPFMYFNCGRVGHDYRTCAMNPVKITNGEGKSSAAYAAWLKIEEGPLGFRERKTQEGAYGDDLTRSRSFKKSQDCVGSGKSNRDQALGNSISARGEDQGDERLPRINNQNSPRKKVHVSNSPLSVEGVGLMVRKEDSQIMSEIEGEGRSGIKRRADSWDFLNLGDRVVQQSGKRVHIEGSGVQSESKQGQSKEGGEWIDIPITFENEIRGGTSCLKGGRRKKVVAKKNKKGTRWRVTDGIKVRINEDRWIPRGAPFLLRTPAKVPPNTYVESLLNEAGDWKLEALEEKMNVEDIPWISGIQTMRGYGEDELIWNYTVNGDYTVASGYTQMQIEKQGAETSDKSILRKWWKEV</sequence>
<feature type="domain" description="Zinc knuckle CX2CX4HX4C" evidence="3">
    <location>
        <begin position="154"/>
        <end position="185"/>
    </location>
</feature>
<accession>A0A7J6HNA7</accession>
<feature type="domain" description="DUF4283" evidence="2">
    <location>
        <begin position="36"/>
        <end position="118"/>
    </location>
</feature>
<organism evidence="4 5">
    <name type="scientific">Cannabis sativa</name>
    <name type="common">Hemp</name>
    <name type="synonym">Marijuana</name>
    <dbReference type="NCBI Taxonomy" id="3483"/>
    <lineage>
        <taxon>Eukaryota</taxon>
        <taxon>Viridiplantae</taxon>
        <taxon>Streptophyta</taxon>
        <taxon>Embryophyta</taxon>
        <taxon>Tracheophyta</taxon>
        <taxon>Spermatophyta</taxon>
        <taxon>Magnoliopsida</taxon>
        <taxon>eudicotyledons</taxon>
        <taxon>Gunneridae</taxon>
        <taxon>Pentapetalae</taxon>
        <taxon>rosids</taxon>
        <taxon>fabids</taxon>
        <taxon>Rosales</taxon>
        <taxon>Cannabaceae</taxon>
        <taxon>Cannabis</taxon>
    </lineage>
</organism>
<dbReference type="Pfam" id="PF14392">
    <property type="entry name" value="zf-CCHC_4"/>
    <property type="match status" value="1"/>
</dbReference>
<evidence type="ECO:0008006" key="6">
    <source>
        <dbReference type="Google" id="ProtNLM"/>
    </source>
</evidence>
<protein>
    <recommendedName>
        <fullName evidence="6">DUF4283 domain-containing protein</fullName>
    </recommendedName>
</protein>
<dbReference type="InterPro" id="IPR025836">
    <property type="entry name" value="Zn_knuckle_CX2CX4HX4C"/>
</dbReference>